<dbReference type="AlphaFoldDB" id="A0A2Z2HBE3"/>
<feature type="domain" description="Rod shape-determining protein MreC beta-barrel core" evidence="6">
    <location>
        <begin position="147"/>
        <end position="288"/>
    </location>
</feature>
<dbReference type="InterPro" id="IPR055342">
    <property type="entry name" value="MreC_beta-barrel_core"/>
</dbReference>
<evidence type="ECO:0000256" key="3">
    <source>
        <dbReference type="ARBA" id="ARBA00022960"/>
    </source>
</evidence>
<proteinExistence type="inferred from homology"/>
<dbReference type="EMBL" id="CP021323">
    <property type="protein sequence ID" value="ARS54276.1"/>
    <property type="molecule type" value="Genomic_DNA"/>
</dbReference>
<evidence type="ECO:0000256" key="4">
    <source>
        <dbReference type="ARBA" id="ARBA00032089"/>
    </source>
</evidence>
<sequence>MSAAAGAPCAGCIRFAGGRPIKPLFSHGPIPGYRMILCVILASFLMFADQRMSWMDDVRAQISTVVAPVQWVVSLPARGLSLASLALSDQTRLVNDNRRLRERLLTLSQRVQRMASLSEENIRLRELLKAAPRQEIPWLTAGLLTLDNDPFLQQMILDRGQQSGVYSGQPVVDSAGLVGQIISVSRYSSRVLLITDASHSVPVQVNRNGLRFIARGAGQPDHLTLDNVPNNTDIREGDLLVTSGLTGRFPEGYPVARVSRIVRNAGTPFATVDVRPVAQLDRSRNFLLLFTHDQLKPTRERLSPEAVDAALQVVRPDRQETRQ</sequence>
<dbReference type="InterPro" id="IPR007221">
    <property type="entry name" value="MreC"/>
</dbReference>
<evidence type="ECO:0000313" key="8">
    <source>
        <dbReference type="Proteomes" id="UP000250025"/>
    </source>
</evidence>
<gene>
    <name evidence="7" type="ORF">B9G99_16415</name>
</gene>
<dbReference type="KEGG" id="kus:B9G99_16415"/>
<dbReference type="GO" id="GO:0005886">
    <property type="term" value="C:plasma membrane"/>
    <property type="evidence" value="ECO:0007669"/>
    <property type="project" value="TreeGrafter"/>
</dbReference>
<evidence type="ECO:0000256" key="1">
    <source>
        <dbReference type="ARBA" id="ARBA00009369"/>
    </source>
</evidence>
<dbReference type="PANTHER" id="PTHR34138:SF1">
    <property type="entry name" value="CELL SHAPE-DETERMINING PROTEIN MREC"/>
    <property type="match status" value="1"/>
</dbReference>
<name>A0A2Z2HBE3_9GAMM</name>
<dbReference type="PIRSF" id="PIRSF038471">
    <property type="entry name" value="MreC"/>
    <property type="match status" value="1"/>
</dbReference>
<dbReference type="Gene3D" id="2.40.10.350">
    <property type="entry name" value="Rod shape-determining protein MreC, domain 2"/>
    <property type="match status" value="1"/>
</dbReference>
<comment type="function">
    <text evidence="5">Involved in formation and maintenance of cell shape.</text>
</comment>
<dbReference type="GO" id="GO:0008360">
    <property type="term" value="P:regulation of cell shape"/>
    <property type="evidence" value="ECO:0007669"/>
    <property type="project" value="UniProtKB-KW"/>
</dbReference>
<evidence type="ECO:0000256" key="5">
    <source>
        <dbReference type="PIRNR" id="PIRNR038471"/>
    </source>
</evidence>
<dbReference type="InterPro" id="IPR042175">
    <property type="entry name" value="Cell/Rod_MreC_2"/>
</dbReference>
<dbReference type="InterPro" id="IPR042177">
    <property type="entry name" value="Cell/Rod_1"/>
</dbReference>
<keyword evidence="3 5" id="KW-0133">Cell shape</keyword>
<dbReference type="PANTHER" id="PTHR34138">
    <property type="entry name" value="CELL SHAPE-DETERMINING PROTEIN MREC"/>
    <property type="match status" value="1"/>
</dbReference>
<reference evidence="7 8" key="1">
    <citation type="journal article" date="2017" name="Int. J. Syst. Evol. Microbiol.">
        <title>Kushneria konosiri sp. nov., isolated from the Korean salt-fermented seafood Daemi-jeot.</title>
        <authorList>
            <person name="Yun J.H."/>
            <person name="Park S.K."/>
            <person name="Lee J.Y."/>
            <person name="Jung M.J."/>
            <person name="Bae J.W."/>
        </authorList>
    </citation>
    <scope>NUCLEOTIDE SEQUENCE [LARGE SCALE GENOMIC DNA]</scope>
    <source>
        <strain evidence="7 8">X49</strain>
    </source>
</reference>
<dbReference type="Gene3D" id="2.40.10.340">
    <property type="entry name" value="Rod shape-determining protein MreC, domain 1"/>
    <property type="match status" value="1"/>
</dbReference>
<comment type="similarity">
    <text evidence="1 5">Belongs to the MreC family.</text>
</comment>
<evidence type="ECO:0000256" key="2">
    <source>
        <dbReference type="ARBA" id="ARBA00013855"/>
    </source>
</evidence>
<evidence type="ECO:0000259" key="6">
    <source>
        <dbReference type="Pfam" id="PF04085"/>
    </source>
</evidence>
<dbReference type="NCBIfam" id="TIGR00219">
    <property type="entry name" value="mreC"/>
    <property type="match status" value="1"/>
</dbReference>
<dbReference type="Proteomes" id="UP000250025">
    <property type="component" value="Chromosome"/>
</dbReference>
<organism evidence="7 8">
    <name type="scientific">Kushneria konosiri</name>
    <dbReference type="NCBI Taxonomy" id="698828"/>
    <lineage>
        <taxon>Bacteria</taxon>
        <taxon>Pseudomonadati</taxon>
        <taxon>Pseudomonadota</taxon>
        <taxon>Gammaproteobacteria</taxon>
        <taxon>Oceanospirillales</taxon>
        <taxon>Halomonadaceae</taxon>
        <taxon>Kushneria</taxon>
    </lineage>
</organism>
<dbReference type="OrthoDB" id="9808025at2"/>
<keyword evidence="8" id="KW-1185">Reference proteome</keyword>
<protein>
    <recommendedName>
        <fullName evidence="2 5">Cell shape-determining protein MreC</fullName>
    </recommendedName>
    <alternativeName>
        <fullName evidence="4 5">Cell shape protein MreC</fullName>
    </alternativeName>
</protein>
<evidence type="ECO:0000313" key="7">
    <source>
        <dbReference type="EMBL" id="ARS54276.1"/>
    </source>
</evidence>
<dbReference type="Pfam" id="PF04085">
    <property type="entry name" value="MreC"/>
    <property type="match status" value="1"/>
</dbReference>
<dbReference type="RefSeq" id="WP_086623147.1">
    <property type="nucleotide sequence ID" value="NZ_CP021323.1"/>
</dbReference>
<accession>A0A2Z2HBE3</accession>